<dbReference type="RefSeq" id="WP_047855214.1">
    <property type="nucleotide sequence ID" value="NZ_CP011509.1"/>
</dbReference>
<dbReference type="AlphaFoldDB" id="A0AAC8Q4E8"/>
<sequence length="664" mass="73257">MNREILVDFNALPRVTRERLVNSTGPTPTLAPLVAAPGARGGSVLPWAGLGALCLLVLYGLVKSNFGHGELQHEGLIILYVGAVFFFLAAVLLLLFQKKWRGTPPFHPGRYVFPRDFVDASARPLRIIPLSELAGVEVVHHHSRGNYRHSTLTLRFHHGAQKFQLRDQAQAQAQFSRLQQLHTQGASGTASQDESTGHESDLFFEVRSQPGGLEALQDKAPADDAGGGPLIREPPRGLRQPILLGLAFALSLGVGSSLWWVRNRLSDDAAFEAAKADSTGRALTRHASYGGRHAEEARELGLQFGFQECERVDTEKCWREFTSFWPMSPKSEEARLERKPRAALKATPRTVDGLNEFLQRYPGSVVDAEVRERLLPAVALQELPANTVTELRRFRRRYPRSSVDAEVQSRIHQLFATALTELQGQASTENPQVVAFMHQLLTYLENTERSQVTVGFRSHVSPSLQRADLLLRRASQGVTDGDVALVSGHLGASNTGPLESQTVTALANAFRQVFSADLFTLELGEHLPEDPGRTGVSSPRLDIDYTISWSGMVYKLERSGRQFAGIQFDFDVTMRMPGAQPVHFSLKVKPPKDFQVQYARPRTAFGMGEVNRGMSLLGFDAGPNDSVVYNVMAQRAFDELGGKLGQVLFRPDSKAFQALNPTAP</sequence>
<keyword evidence="2" id="KW-1133">Transmembrane helix</keyword>
<proteinExistence type="predicted"/>
<feature type="transmembrane region" description="Helical" evidence="2">
    <location>
        <begin position="44"/>
        <end position="62"/>
    </location>
</feature>
<evidence type="ECO:0000313" key="4">
    <source>
        <dbReference type="EMBL" id="REG32935.1"/>
    </source>
</evidence>
<dbReference type="EMBL" id="CP011509">
    <property type="protein sequence ID" value="AKJ00369.1"/>
    <property type="molecule type" value="Genomic_DNA"/>
</dbReference>
<evidence type="ECO:0000256" key="2">
    <source>
        <dbReference type="SAM" id="Phobius"/>
    </source>
</evidence>
<dbReference type="Proteomes" id="UP000035579">
    <property type="component" value="Chromosome"/>
</dbReference>
<dbReference type="Proteomes" id="UP000256345">
    <property type="component" value="Unassembled WGS sequence"/>
</dbReference>
<protein>
    <submittedName>
        <fullName evidence="3">Uncharacterized protein</fullName>
    </submittedName>
</protein>
<organism evidence="3 5">
    <name type="scientific">Archangium gephyra</name>
    <dbReference type="NCBI Taxonomy" id="48"/>
    <lineage>
        <taxon>Bacteria</taxon>
        <taxon>Pseudomonadati</taxon>
        <taxon>Myxococcota</taxon>
        <taxon>Myxococcia</taxon>
        <taxon>Myxococcales</taxon>
        <taxon>Cystobacterineae</taxon>
        <taxon>Archangiaceae</taxon>
        <taxon>Archangium</taxon>
    </lineage>
</organism>
<evidence type="ECO:0000313" key="5">
    <source>
        <dbReference type="Proteomes" id="UP000035579"/>
    </source>
</evidence>
<gene>
    <name evidence="3" type="ORF">AA314_01995</name>
    <name evidence="4" type="ORF">ATI61_104225</name>
</gene>
<reference evidence="3 5" key="1">
    <citation type="submission" date="2015-05" db="EMBL/GenBank/DDBJ databases">
        <title>Genome assembly of Archangium gephyra DSM 2261.</title>
        <authorList>
            <person name="Sharma G."/>
            <person name="Subramanian S."/>
        </authorList>
    </citation>
    <scope>NUCLEOTIDE SEQUENCE [LARGE SCALE GENOMIC DNA]</scope>
    <source>
        <strain evidence="3 5">DSM 2261</strain>
    </source>
</reference>
<feature type="transmembrane region" description="Helical" evidence="2">
    <location>
        <begin position="242"/>
        <end position="261"/>
    </location>
</feature>
<feature type="transmembrane region" description="Helical" evidence="2">
    <location>
        <begin position="77"/>
        <end position="96"/>
    </location>
</feature>
<evidence type="ECO:0000313" key="6">
    <source>
        <dbReference type="Proteomes" id="UP000256345"/>
    </source>
</evidence>
<dbReference type="KEGG" id="age:AA314_01995"/>
<keyword evidence="2" id="KW-0472">Membrane</keyword>
<reference evidence="4 6" key="2">
    <citation type="submission" date="2018-08" db="EMBL/GenBank/DDBJ databases">
        <title>Genomic Encyclopedia of Archaeal and Bacterial Type Strains, Phase II (KMG-II): from individual species to whole genera.</title>
        <authorList>
            <person name="Goeker M."/>
        </authorList>
    </citation>
    <scope>NUCLEOTIDE SEQUENCE [LARGE SCALE GENOMIC DNA]</scope>
    <source>
        <strain evidence="4 6">DSM 2261</strain>
    </source>
</reference>
<dbReference type="EMBL" id="QUMU01000004">
    <property type="protein sequence ID" value="REG32935.1"/>
    <property type="molecule type" value="Genomic_DNA"/>
</dbReference>
<evidence type="ECO:0000256" key="1">
    <source>
        <dbReference type="SAM" id="MobiDB-lite"/>
    </source>
</evidence>
<name>A0AAC8Q4E8_9BACT</name>
<feature type="compositionally biased region" description="Polar residues" evidence="1">
    <location>
        <begin position="177"/>
        <end position="194"/>
    </location>
</feature>
<evidence type="ECO:0000313" key="3">
    <source>
        <dbReference type="EMBL" id="AKJ00369.1"/>
    </source>
</evidence>
<feature type="region of interest" description="Disordered" evidence="1">
    <location>
        <begin position="177"/>
        <end position="198"/>
    </location>
</feature>
<keyword evidence="6" id="KW-1185">Reference proteome</keyword>
<keyword evidence="2" id="KW-0812">Transmembrane</keyword>
<accession>A0AAC8Q4E8</accession>